<dbReference type="AlphaFoldDB" id="A0A2U2BS97"/>
<keyword evidence="1" id="KW-0472">Membrane</keyword>
<keyword evidence="1" id="KW-1133">Transmembrane helix</keyword>
<accession>A0A2U2BS97</accession>
<organism evidence="2 3">
    <name type="scientific">Marinicauda salina</name>
    <dbReference type="NCBI Taxonomy" id="2135793"/>
    <lineage>
        <taxon>Bacteria</taxon>
        <taxon>Pseudomonadati</taxon>
        <taxon>Pseudomonadota</taxon>
        <taxon>Alphaproteobacteria</taxon>
        <taxon>Maricaulales</taxon>
        <taxon>Maricaulaceae</taxon>
        <taxon>Marinicauda</taxon>
    </lineage>
</organism>
<evidence type="ECO:0000256" key="1">
    <source>
        <dbReference type="SAM" id="Phobius"/>
    </source>
</evidence>
<dbReference type="EMBL" id="QEXV01000005">
    <property type="protein sequence ID" value="PWE16866.1"/>
    <property type="molecule type" value="Genomic_DNA"/>
</dbReference>
<keyword evidence="3" id="KW-1185">Reference proteome</keyword>
<name>A0A2U2BS97_9PROT</name>
<feature type="transmembrane region" description="Helical" evidence="1">
    <location>
        <begin position="71"/>
        <end position="91"/>
    </location>
</feature>
<gene>
    <name evidence="2" type="ORF">DDZ18_11810</name>
</gene>
<dbReference type="RefSeq" id="WP_109253589.1">
    <property type="nucleotide sequence ID" value="NZ_QEXV01000005.1"/>
</dbReference>
<evidence type="ECO:0000313" key="3">
    <source>
        <dbReference type="Proteomes" id="UP000245168"/>
    </source>
</evidence>
<keyword evidence="1" id="KW-0812">Transmembrane</keyword>
<reference evidence="3" key="1">
    <citation type="submission" date="2018-05" db="EMBL/GenBank/DDBJ databases">
        <authorList>
            <person name="Liu B.-T."/>
        </authorList>
    </citation>
    <scope>NUCLEOTIDE SEQUENCE [LARGE SCALE GENOMIC DNA]</scope>
    <source>
        <strain evidence="3">WD6-1</strain>
    </source>
</reference>
<proteinExistence type="predicted"/>
<protein>
    <submittedName>
        <fullName evidence="2">Uncharacterized protein</fullName>
    </submittedName>
</protein>
<sequence>MPGLHHVISGLFFFGIGYPVTMLVLLETSDLNATGLTAFSMMGVAVVIGSFDKAKPWGVFMPGSWDRWKVIARWLGAIMAIAGLAGGALLLSS</sequence>
<feature type="transmembrane region" description="Helical" evidence="1">
    <location>
        <begin position="6"/>
        <end position="26"/>
    </location>
</feature>
<feature type="transmembrane region" description="Helical" evidence="1">
    <location>
        <begin position="33"/>
        <end position="51"/>
    </location>
</feature>
<dbReference type="Proteomes" id="UP000245168">
    <property type="component" value="Unassembled WGS sequence"/>
</dbReference>
<comment type="caution">
    <text evidence="2">The sequence shown here is derived from an EMBL/GenBank/DDBJ whole genome shotgun (WGS) entry which is preliminary data.</text>
</comment>
<evidence type="ECO:0000313" key="2">
    <source>
        <dbReference type="EMBL" id="PWE16866.1"/>
    </source>
</evidence>